<dbReference type="GO" id="GO:0044209">
    <property type="term" value="P:AMP salvage"/>
    <property type="evidence" value="ECO:0007669"/>
    <property type="project" value="UniProtKB-UniRule"/>
</dbReference>
<dbReference type="PANTHER" id="PTHR32315">
    <property type="entry name" value="ADENINE PHOSPHORIBOSYLTRANSFERASE"/>
    <property type="match status" value="1"/>
</dbReference>
<keyword evidence="10 11" id="KW-0660">Purine salvage</keyword>
<dbReference type="Proteomes" id="UP000315891">
    <property type="component" value="Chromosome"/>
</dbReference>
<name>A0A516V754_9GAMM</name>
<evidence type="ECO:0000256" key="2">
    <source>
        <dbReference type="ARBA" id="ARBA00003968"/>
    </source>
</evidence>
<comment type="pathway">
    <text evidence="4 11">Purine metabolism; AMP biosynthesis via salvage pathway; AMP from adenine: step 1/1.</text>
</comment>
<evidence type="ECO:0000256" key="4">
    <source>
        <dbReference type="ARBA" id="ARBA00004659"/>
    </source>
</evidence>
<dbReference type="Pfam" id="PF00156">
    <property type="entry name" value="Pribosyltran"/>
    <property type="match status" value="1"/>
</dbReference>
<evidence type="ECO:0000256" key="3">
    <source>
        <dbReference type="ARBA" id="ARBA00004496"/>
    </source>
</evidence>
<keyword evidence="8 11" id="KW-0328">Glycosyltransferase</keyword>
<dbReference type="GO" id="GO:0006166">
    <property type="term" value="P:purine ribonucleoside salvage"/>
    <property type="evidence" value="ECO:0007669"/>
    <property type="project" value="UniProtKB-UniRule"/>
</dbReference>
<dbReference type="NCBIfam" id="TIGR01090">
    <property type="entry name" value="apt"/>
    <property type="match status" value="1"/>
</dbReference>
<dbReference type="NCBIfam" id="NF002634">
    <property type="entry name" value="PRK02304.1-3"/>
    <property type="match status" value="1"/>
</dbReference>
<dbReference type="EC" id="2.4.2.7" evidence="6 11"/>
<dbReference type="InterPro" id="IPR005764">
    <property type="entry name" value="Ade_phspho_trans"/>
</dbReference>
<dbReference type="NCBIfam" id="NF002636">
    <property type="entry name" value="PRK02304.1-5"/>
    <property type="match status" value="1"/>
</dbReference>
<reference evidence="13 14" key="1">
    <citation type="submission" date="2019-07" db="EMBL/GenBank/DDBJ databases">
        <title>Lysobacter weifangensis sp. nov., isolated from bensulfuron-methyl contaminated farmland soil.</title>
        <authorList>
            <person name="Zhao H."/>
        </authorList>
    </citation>
    <scope>NUCLEOTIDE SEQUENCE [LARGE SCALE GENOMIC DNA]</scope>
    <source>
        <strain evidence="13 14">CC-Bw-6</strain>
    </source>
</reference>
<dbReference type="InterPro" id="IPR000836">
    <property type="entry name" value="PRTase_dom"/>
</dbReference>
<dbReference type="SUPFAM" id="SSF53271">
    <property type="entry name" value="PRTase-like"/>
    <property type="match status" value="1"/>
</dbReference>
<dbReference type="Gene3D" id="3.40.50.2020">
    <property type="match status" value="1"/>
</dbReference>
<evidence type="ECO:0000256" key="8">
    <source>
        <dbReference type="ARBA" id="ARBA00022676"/>
    </source>
</evidence>
<dbReference type="OrthoDB" id="9803963at2"/>
<accession>A0A516V754</accession>
<dbReference type="GO" id="GO:0005737">
    <property type="term" value="C:cytoplasm"/>
    <property type="evidence" value="ECO:0007669"/>
    <property type="project" value="UniProtKB-SubCell"/>
</dbReference>
<gene>
    <name evidence="11" type="primary">apt</name>
    <name evidence="13" type="ORF">FNZ56_10860</name>
</gene>
<evidence type="ECO:0000313" key="13">
    <source>
        <dbReference type="EMBL" id="QDQ74345.1"/>
    </source>
</evidence>
<dbReference type="GO" id="GO:0006168">
    <property type="term" value="P:adenine salvage"/>
    <property type="evidence" value="ECO:0007669"/>
    <property type="project" value="InterPro"/>
</dbReference>
<evidence type="ECO:0000256" key="7">
    <source>
        <dbReference type="ARBA" id="ARBA00022490"/>
    </source>
</evidence>
<dbReference type="InterPro" id="IPR050054">
    <property type="entry name" value="UPRTase/APRTase"/>
</dbReference>
<dbReference type="GO" id="GO:0016208">
    <property type="term" value="F:AMP binding"/>
    <property type="evidence" value="ECO:0007669"/>
    <property type="project" value="TreeGrafter"/>
</dbReference>
<dbReference type="HAMAP" id="MF_00004">
    <property type="entry name" value="Aden_phosphoribosyltr"/>
    <property type="match status" value="1"/>
</dbReference>
<dbReference type="PANTHER" id="PTHR32315:SF3">
    <property type="entry name" value="ADENINE PHOSPHORIBOSYLTRANSFERASE"/>
    <property type="match status" value="1"/>
</dbReference>
<evidence type="ECO:0000256" key="6">
    <source>
        <dbReference type="ARBA" id="ARBA00011893"/>
    </source>
</evidence>
<dbReference type="RefSeq" id="WP_143879854.1">
    <property type="nucleotide sequence ID" value="NZ_BAABLZ010000001.1"/>
</dbReference>
<evidence type="ECO:0000256" key="1">
    <source>
        <dbReference type="ARBA" id="ARBA00000868"/>
    </source>
</evidence>
<keyword evidence="9 11" id="KW-0808">Transferase</keyword>
<comment type="similarity">
    <text evidence="5 11">Belongs to the purine/pyrimidine phosphoribosyltransferase family.</text>
</comment>
<comment type="subunit">
    <text evidence="11">Homodimer.</text>
</comment>
<evidence type="ECO:0000256" key="9">
    <source>
        <dbReference type="ARBA" id="ARBA00022679"/>
    </source>
</evidence>
<dbReference type="InterPro" id="IPR029057">
    <property type="entry name" value="PRTase-like"/>
</dbReference>
<keyword evidence="14" id="KW-1185">Reference proteome</keyword>
<evidence type="ECO:0000256" key="5">
    <source>
        <dbReference type="ARBA" id="ARBA00008391"/>
    </source>
</evidence>
<evidence type="ECO:0000256" key="10">
    <source>
        <dbReference type="ARBA" id="ARBA00022726"/>
    </source>
</evidence>
<sequence length="174" mass="18047">MSDWKNLVRDVPDFPKTGVGFKDIMPVLADADAFADAIDALAAPWRDARIDAVMAIEARGFLLGAPLARTFGCGVVPVRKPGKLPGPVLEARYALEYGEDALQVQADAVAPGARVLLVDDVLATGGTLAAARALADGLGAEIVGASVLMELAFLGGRSRWNGTAPLHAAWTIAG</sequence>
<feature type="domain" description="Phosphoribosyltransferase" evidence="12">
    <location>
        <begin position="30"/>
        <end position="149"/>
    </location>
</feature>
<dbReference type="CDD" id="cd06223">
    <property type="entry name" value="PRTases_typeI"/>
    <property type="match status" value="1"/>
</dbReference>
<keyword evidence="7 11" id="KW-0963">Cytoplasm</keyword>
<evidence type="ECO:0000256" key="11">
    <source>
        <dbReference type="HAMAP-Rule" id="MF_00004"/>
    </source>
</evidence>
<protein>
    <recommendedName>
        <fullName evidence="6 11">Adenine phosphoribosyltransferase</fullName>
        <shortName evidence="11">APRT</shortName>
        <ecNumber evidence="6 11">2.4.2.7</ecNumber>
    </recommendedName>
</protein>
<comment type="subcellular location">
    <subcellularLocation>
        <location evidence="3 11">Cytoplasm</location>
    </subcellularLocation>
</comment>
<dbReference type="EMBL" id="CP041742">
    <property type="protein sequence ID" value="QDQ74345.1"/>
    <property type="molecule type" value="Genomic_DNA"/>
</dbReference>
<dbReference type="GO" id="GO:0003999">
    <property type="term" value="F:adenine phosphoribosyltransferase activity"/>
    <property type="evidence" value="ECO:0007669"/>
    <property type="project" value="UniProtKB-UniRule"/>
</dbReference>
<comment type="function">
    <text evidence="2 11">Catalyzes a salvage reaction resulting in the formation of AMP, that is energically less costly than de novo synthesis.</text>
</comment>
<evidence type="ECO:0000259" key="12">
    <source>
        <dbReference type="Pfam" id="PF00156"/>
    </source>
</evidence>
<organism evidence="13 14">
    <name type="scientific">Pseudoluteimonas lycopersici</name>
    <dbReference type="NCBI Taxonomy" id="1324796"/>
    <lineage>
        <taxon>Bacteria</taxon>
        <taxon>Pseudomonadati</taxon>
        <taxon>Pseudomonadota</taxon>
        <taxon>Gammaproteobacteria</taxon>
        <taxon>Lysobacterales</taxon>
        <taxon>Lysobacteraceae</taxon>
        <taxon>Pseudoluteimonas</taxon>
    </lineage>
</organism>
<evidence type="ECO:0000313" key="14">
    <source>
        <dbReference type="Proteomes" id="UP000315891"/>
    </source>
</evidence>
<dbReference type="GO" id="GO:0002055">
    <property type="term" value="F:adenine binding"/>
    <property type="evidence" value="ECO:0007669"/>
    <property type="project" value="TreeGrafter"/>
</dbReference>
<comment type="catalytic activity">
    <reaction evidence="1 11">
        <text>AMP + diphosphate = 5-phospho-alpha-D-ribose 1-diphosphate + adenine</text>
        <dbReference type="Rhea" id="RHEA:16609"/>
        <dbReference type="ChEBI" id="CHEBI:16708"/>
        <dbReference type="ChEBI" id="CHEBI:33019"/>
        <dbReference type="ChEBI" id="CHEBI:58017"/>
        <dbReference type="ChEBI" id="CHEBI:456215"/>
        <dbReference type="EC" id="2.4.2.7"/>
    </reaction>
</comment>
<dbReference type="UniPathway" id="UPA00588">
    <property type="reaction ID" value="UER00646"/>
</dbReference>
<dbReference type="FunFam" id="3.40.50.2020:FF:000021">
    <property type="entry name" value="Adenine phosphoribosyltransferase"/>
    <property type="match status" value="1"/>
</dbReference>
<dbReference type="AlphaFoldDB" id="A0A516V754"/>
<proteinExistence type="inferred from homology"/>